<evidence type="ECO:0000313" key="1">
    <source>
        <dbReference type="EMBL" id="KAJ3496990.1"/>
    </source>
</evidence>
<dbReference type="Proteomes" id="UP001148737">
    <property type="component" value="Unassembled WGS sequence"/>
</dbReference>
<reference evidence="1" key="1">
    <citation type="submission" date="2022-07" db="EMBL/GenBank/DDBJ databases">
        <title>Genome Sequence of Lecanicillium saksenae.</title>
        <authorList>
            <person name="Buettner E."/>
        </authorList>
    </citation>
    <scope>NUCLEOTIDE SEQUENCE</scope>
    <source>
        <strain evidence="1">VT-O1</strain>
    </source>
</reference>
<keyword evidence="2" id="KW-1185">Reference proteome</keyword>
<comment type="caution">
    <text evidence="1">The sequence shown here is derived from an EMBL/GenBank/DDBJ whole genome shotgun (WGS) entry which is preliminary data.</text>
</comment>
<gene>
    <name evidence="1" type="ORF">NLG97_g2249</name>
</gene>
<sequence length="505" mass="58102">MQDMSQSDYPTKPAIVTRQPDPRVHPVGVNACPDDVELFHVFRTQVASRVAFGLDQAFWNRDLLQAAHVHPALWHAILAMAATHKALPQLLSDPPSETEDVLTLKHHHLSIKHMLNAATQSDELSYLQKEMMLMAAVLLTTICSLRRYLPEALVHAKNGLRLYYRWKFWQYLSVPGAATSPLGVLRSDSLILLMEFLEFQTFTFTFTSERPKNIKYSAWARSSPNDAFSCLIEAYFALQLLMNQSIHAWSEIRRDYLARRQGPLPDPRLVYRRGLSQWRYKFNKLRQLQTQNMVQVNIVRRLELYCCALEMMLYSDCSEPAFSALPPDSVMEHMVELVEKVFTSETELDESYAQDGPASFFFSLSIAPQIGALAIFSRNSRVRQRFISLLNDWPRAESIWCGKLIAAMTESVQLVEGEGLTSSQQLCCRPPCTPGEYVCFQHRVMSSYISVNKDGDLEHRIQTIGDIQHGLPERIFMWKYLNNEDESSVKVYKWKYPCTVFRLQV</sequence>
<dbReference type="EMBL" id="JANAKD010000146">
    <property type="protein sequence ID" value="KAJ3496990.1"/>
    <property type="molecule type" value="Genomic_DNA"/>
</dbReference>
<name>A0ACC1R382_9HYPO</name>
<proteinExistence type="predicted"/>
<accession>A0ACC1R382</accession>
<organism evidence="1 2">
    <name type="scientific">Lecanicillium saksenae</name>
    <dbReference type="NCBI Taxonomy" id="468837"/>
    <lineage>
        <taxon>Eukaryota</taxon>
        <taxon>Fungi</taxon>
        <taxon>Dikarya</taxon>
        <taxon>Ascomycota</taxon>
        <taxon>Pezizomycotina</taxon>
        <taxon>Sordariomycetes</taxon>
        <taxon>Hypocreomycetidae</taxon>
        <taxon>Hypocreales</taxon>
        <taxon>Cordycipitaceae</taxon>
        <taxon>Lecanicillium</taxon>
    </lineage>
</organism>
<evidence type="ECO:0000313" key="2">
    <source>
        <dbReference type="Proteomes" id="UP001148737"/>
    </source>
</evidence>
<protein>
    <submittedName>
        <fullName evidence="1">Uncharacterized protein</fullName>
    </submittedName>
</protein>